<comment type="caution">
    <text evidence="2">The sequence shown here is derived from an EMBL/GenBank/DDBJ whole genome shotgun (WGS) entry which is preliminary data.</text>
</comment>
<dbReference type="InterPro" id="IPR029030">
    <property type="entry name" value="Caspase-like_dom_sf"/>
</dbReference>
<evidence type="ECO:0000259" key="1">
    <source>
        <dbReference type="Pfam" id="PF00656"/>
    </source>
</evidence>
<protein>
    <recommendedName>
        <fullName evidence="1">Peptidase C14 caspase domain-containing protein</fullName>
    </recommendedName>
</protein>
<dbReference type="Proteomes" id="UP000320293">
    <property type="component" value="Unassembled WGS sequence"/>
</dbReference>
<name>A0A552FCP1_MICAE</name>
<reference evidence="2 3" key="1">
    <citation type="submission" date="2019-01" db="EMBL/GenBank/DDBJ databases">
        <title>Coherence of Microcystis species and biogeography revealed through population genomics.</title>
        <authorList>
            <person name="Perez-Carrascal O.M."/>
            <person name="Terrat Y."/>
            <person name="Giani A."/>
            <person name="Fortin N."/>
            <person name="Tromas N."/>
            <person name="Shapiro B.J."/>
        </authorList>
    </citation>
    <scope>NUCLEOTIDE SEQUENCE [LARGE SCALE GENOMIC DNA]</scope>
    <source>
        <strain evidence="2">Ma_QC_Ca_00000000_S207</strain>
    </source>
</reference>
<dbReference type="Pfam" id="PF00656">
    <property type="entry name" value="Peptidase_C14"/>
    <property type="match status" value="1"/>
</dbReference>
<dbReference type="EMBL" id="SFBF01000306">
    <property type="protein sequence ID" value="TRU44472.1"/>
    <property type="molecule type" value="Genomic_DNA"/>
</dbReference>
<organism evidence="2 3">
    <name type="scientific">Microcystis aeruginosa Ma_QC_Ca_00000000_S207</name>
    <dbReference type="NCBI Taxonomy" id="2486251"/>
    <lineage>
        <taxon>Bacteria</taxon>
        <taxon>Bacillati</taxon>
        <taxon>Cyanobacteriota</taxon>
        <taxon>Cyanophyceae</taxon>
        <taxon>Oscillatoriophycideae</taxon>
        <taxon>Chroococcales</taxon>
        <taxon>Microcystaceae</taxon>
        <taxon>Microcystis</taxon>
    </lineage>
</organism>
<dbReference type="PANTHER" id="PTHR30595">
    <property type="entry name" value="GLPR-RELATED TRANSCRIPTIONAL REPRESSOR"/>
    <property type="match status" value="1"/>
</dbReference>
<proteinExistence type="predicted"/>
<dbReference type="SUPFAM" id="SSF52129">
    <property type="entry name" value="Caspase-like"/>
    <property type="match status" value="1"/>
</dbReference>
<sequence length="1290" mass="147049">MNETTGKRIAFVVNARTGDELQAGNRDSSRLWTLLTDPNLGRCEPIYPPLHNCENEFSFLKELKEILKKLNSSDQLLFYFSGHGIVKNQQYCIKMGLDEDSYYPFKNLINQLRVSGIERAIIIIDACHSGKILSEIGTKKNEFNPLENLEIELPKGIAIIASCQESQKSYELPDSSSSVFTHLLCQAIEGGLDGQATPNSLISISDVIGYIQKQLETNKIYKSYPQKPIFTINGANQDIWIAKNKSGLQEIDNNIVHNSKIISSQEDLRLLYEKTVPSRHPCIEARIEELDWDSIIEYAQRVYPNELWKGKNREDILDFLSLYSPIDHLGQRKLHKSAVLCFHKYPDKIFSTARSIFVFGQLDSPQFQREEICGSLPYQFKQLMERVTQKIEKISYIDQKGLRQETDEIDLVVVRELISNAITHRDYNKSGNITVKLTPQALEVHSPGNFPDSILWEQLIYEDHTLSVPVDEALSMYLSRLLVLEGIGRGFSIIRKYIKDNGEASINHTFKGDMTCIRLLRRLKEKIGILIPSKVGIVGTDTKSKTNLHRIIEEDIFAEAFYYLEGGEQLPGALLPKGIEEITYTVDEQERHLTPLLPLKPDILNYFSPEELIKLLAFNPTTIGNQSAVRVSLTLPLSGGDFTIHREYPIEVNNAITAKPFLEIWPNFKAPNWKVYYALYFDDRTEATKQNKIFRAVFPEAIEIHPLDFKDCQITRLESFPDYILCQDETGISQGLILLKTPPNVGDQNPNKTWTVGVDYGSCSTTAYYQTENIRRPVTLTPLHLQVTQAFQIVRFSLLYDYFMSGEAETFPVSSTLTIRGGAGQERPILDGRVYILEDVREFDPTQDDIKTDIKWRHEDTPYTRTFLKHLALLITAEAAKNHVKKINWSISYPSAFSRSDKNLYKVTWQRIIEDLGKTTGIDHKWLDRGNPYRAESLALAHYFADEEGKDLLYTTCIDMGGGTSDISIWVGNRLIHQCSVQIAGRLLFSQFWKNRPDFLNQQFNTDLRSLSSSLRDEPFFVKLDGLLAAEGSQWLERNRTLMDDDPDLQTIVQLSTLGISGLYYYIGLVLRALDVEEKYTRKLNTPVYIGGNGSRILNWLDLSGRFSPDCETSLLFSRLLSKASGFENKKEPTVLSSKPKAEVACGLVLDQNVTRLTGLQDDDEVIFAGEDCEVNGVAFGWQDRLDLTQFQEIESFKLVGSDDEEVGLANLQKFLEDFQQAFKELKITSIKPLRQYDDAQWRNSLWTKVKRSVESNLTNLEGRNSEDVRVEPPFILGLKALLKELNSRL</sequence>
<dbReference type="GO" id="GO:0006508">
    <property type="term" value="P:proteolysis"/>
    <property type="evidence" value="ECO:0007669"/>
    <property type="project" value="InterPro"/>
</dbReference>
<dbReference type="GO" id="GO:0004197">
    <property type="term" value="F:cysteine-type endopeptidase activity"/>
    <property type="evidence" value="ECO:0007669"/>
    <property type="project" value="InterPro"/>
</dbReference>
<dbReference type="InterPro" id="IPR038475">
    <property type="entry name" value="RecG_C_sf"/>
</dbReference>
<evidence type="ECO:0000313" key="2">
    <source>
        <dbReference type="EMBL" id="TRU44472.1"/>
    </source>
</evidence>
<dbReference type="Gene3D" id="3.40.50.1460">
    <property type="match status" value="1"/>
</dbReference>
<accession>A0A552FCP1</accession>
<gene>
    <name evidence="2" type="ORF">EWV91_16530</name>
</gene>
<dbReference type="InterPro" id="IPR011600">
    <property type="entry name" value="Pept_C14_caspase"/>
</dbReference>
<dbReference type="Gene3D" id="3.30.565.60">
    <property type="match status" value="1"/>
</dbReference>
<evidence type="ECO:0000313" key="3">
    <source>
        <dbReference type="Proteomes" id="UP000320293"/>
    </source>
</evidence>
<dbReference type="PANTHER" id="PTHR30595:SF6">
    <property type="entry name" value="SCHLAFEN ALBA-2 DOMAIN-CONTAINING PROTEIN"/>
    <property type="match status" value="1"/>
</dbReference>
<feature type="domain" description="Peptidase C14 caspase" evidence="1">
    <location>
        <begin position="20"/>
        <end position="225"/>
    </location>
</feature>